<proteinExistence type="inferred from homology"/>
<dbReference type="PANTHER" id="PTHR37828">
    <property type="entry name" value="GSR2449 PROTEIN"/>
    <property type="match status" value="1"/>
</dbReference>
<sequence>MIFAVVYTPAPAWIQGKPVVEQPFFKEHARYMRRFFADGRLLMGGFFLDNQGGLGILEAADEAEAREIVEQDPAVQNKVFQPDLHPWYPAFNQYAQ</sequence>
<evidence type="ECO:0000313" key="4">
    <source>
        <dbReference type="Proteomes" id="UP000597444"/>
    </source>
</evidence>
<dbReference type="PANTHER" id="PTHR37828:SF1">
    <property type="entry name" value="YCII-RELATED DOMAIN-CONTAINING PROTEIN"/>
    <property type="match status" value="1"/>
</dbReference>
<name>A0A8J3IWG0_9CHLR</name>
<evidence type="ECO:0000256" key="1">
    <source>
        <dbReference type="ARBA" id="ARBA00007689"/>
    </source>
</evidence>
<dbReference type="InterPro" id="IPR005545">
    <property type="entry name" value="YCII"/>
</dbReference>
<dbReference type="InterPro" id="IPR011008">
    <property type="entry name" value="Dimeric_a/b-barrel"/>
</dbReference>
<accession>A0A8J3IWG0</accession>
<keyword evidence="4" id="KW-1185">Reference proteome</keyword>
<dbReference type="Gene3D" id="3.30.70.1060">
    <property type="entry name" value="Dimeric alpha+beta barrel"/>
    <property type="match status" value="1"/>
</dbReference>
<gene>
    <name evidence="3" type="ORF">KSF_091720</name>
</gene>
<feature type="domain" description="YCII-related" evidence="2">
    <location>
        <begin position="7"/>
        <end position="80"/>
    </location>
</feature>
<dbReference type="RefSeq" id="WP_236065215.1">
    <property type="nucleotide sequence ID" value="NZ_BNJK01000002.1"/>
</dbReference>
<comment type="similarity">
    <text evidence="1">Belongs to the YciI family.</text>
</comment>
<reference evidence="3" key="1">
    <citation type="submission" date="2020-10" db="EMBL/GenBank/DDBJ databases">
        <title>Taxonomic study of unclassified bacteria belonging to the class Ktedonobacteria.</title>
        <authorList>
            <person name="Yabe S."/>
            <person name="Wang C.M."/>
            <person name="Zheng Y."/>
            <person name="Sakai Y."/>
            <person name="Cavaletti L."/>
            <person name="Monciardini P."/>
            <person name="Donadio S."/>
        </authorList>
    </citation>
    <scope>NUCLEOTIDE SEQUENCE</scope>
    <source>
        <strain evidence="3">ID150040</strain>
    </source>
</reference>
<protein>
    <recommendedName>
        <fullName evidence="2">YCII-related domain-containing protein</fullName>
    </recommendedName>
</protein>
<dbReference type="Pfam" id="PF03795">
    <property type="entry name" value="YCII"/>
    <property type="match status" value="1"/>
</dbReference>
<dbReference type="Proteomes" id="UP000597444">
    <property type="component" value="Unassembled WGS sequence"/>
</dbReference>
<evidence type="ECO:0000259" key="2">
    <source>
        <dbReference type="Pfam" id="PF03795"/>
    </source>
</evidence>
<dbReference type="EMBL" id="BNJK01000002">
    <property type="protein sequence ID" value="GHO99124.1"/>
    <property type="molecule type" value="Genomic_DNA"/>
</dbReference>
<evidence type="ECO:0000313" key="3">
    <source>
        <dbReference type="EMBL" id="GHO99124.1"/>
    </source>
</evidence>
<organism evidence="3 4">
    <name type="scientific">Reticulibacter mediterranei</name>
    <dbReference type="NCBI Taxonomy" id="2778369"/>
    <lineage>
        <taxon>Bacteria</taxon>
        <taxon>Bacillati</taxon>
        <taxon>Chloroflexota</taxon>
        <taxon>Ktedonobacteria</taxon>
        <taxon>Ktedonobacterales</taxon>
        <taxon>Reticulibacteraceae</taxon>
        <taxon>Reticulibacter</taxon>
    </lineage>
</organism>
<dbReference type="SUPFAM" id="SSF54909">
    <property type="entry name" value="Dimeric alpha+beta barrel"/>
    <property type="match status" value="1"/>
</dbReference>
<comment type="caution">
    <text evidence="3">The sequence shown here is derived from an EMBL/GenBank/DDBJ whole genome shotgun (WGS) entry which is preliminary data.</text>
</comment>
<dbReference type="AlphaFoldDB" id="A0A8J3IWG0"/>